<dbReference type="PANTHER" id="PTHR11647:SF1">
    <property type="entry name" value="COLLAPSIN RESPONSE MEDIATOR PROTEIN"/>
    <property type="match status" value="1"/>
</dbReference>
<feature type="domain" description="Amidohydrolase-related" evidence="2">
    <location>
        <begin position="259"/>
        <end position="400"/>
    </location>
</feature>
<comment type="caution">
    <text evidence="3">The sequence shown here is derived from an EMBL/GenBank/DDBJ whole genome shotgun (WGS) entry which is preliminary data.</text>
</comment>
<reference evidence="3" key="2">
    <citation type="submission" date="2021-04" db="EMBL/GenBank/DDBJ databases">
        <authorList>
            <person name="Gilroy R."/>
        </authorList>
    </citation>
    <scope>NUCLEOTIDE SEQUENCE</scope>
    <source>
        <strain evidence="3">5032</strain>
    </source>
</reference>
<dbReference type="InterPro" id="IPR032466">
    <property type="entry name" value="Metal_Hydrolase"/>
</dbReference>
<comment type="cofactor">
    <cofactor evidence="1">
        <name>Zn(2+)</name>
        <dbReference type="ChEBI" id="CHEBI:29105"/>
    </cofactor>
</comment>
<dbReference type="InterPro" id="IPR006680">
    <property type="entry name" value="Amidohydro-rel"/>
</dbReference>
<dbReference type="InterPro" id="IPR050378">
    <property type="entry name" value="Metallo-dep_Hydrolases_sf"/>
</dbReference>
<evidence type="ECO:0000256" key="1">
    <source>
        <dbReference type="ARBA" id="ARBA00001947"/>
    </source>
</evidence>
<reference evidence="3" key="1">
    <citation type="journal article" date="2021" name="PeerJ">
        <title>Extensive microbial diversity within the chicken gut microbiome revealed by metagenomics and culture.</title>
        <authorList>
            <person name="Gilroy R."/>
            <person name="Ravi A."/>
            <person name="Getino M."/>
            <person name="Pursley I."/>
            <person name="Horton D.L."/>
            <person name="Alikhan N.F."/>
            <person name="Baker D."/>
            <person name="Gharbi K."/>
            <person name="Hall N."/>
            <person name="Watson M."/>
            <person name="Adriaenssens E.M."/>
            <person name="Foster-Nyarko E."/>
            <person name="Jarju S."/>
            <person name="Secka A."/>
            <person name="Antonio M."/>
            <person name="Oren A."/>
            <person name="Chaudhuri R.R."/>
            <person name="La Ragione R."/>
            <person name="Hildebrand F."/>
            <person name="Pallen M.J."/>
        </authorList>
    </citation>
    <scope>NUCLEOTIDE SEQUENCE</scope>
    <source>
        <strain evidence="3">5032</strain>
    </source>
</reference>
<protein>
    <submittedName>
        <fullName evidence="3">Amidohydrolase family protein</fullName>
    </submittedName>
</protein>
<dbReference type="SUPFAM" id="SSF51338">
    <property type="entry name" value="Composite domain of metallo-dependent hydrolases"/>
    <property type="match status" value="1"/>
</dbReference>
<organism evidence="3 4">
    <name type="scientific">Candidatus Desulfovibrio intestinavium</name>
    <dbReference type="NCBI Taxonomy" id="2838534"/>
    <lineage>
        <taxon>Bacteria</taxon>
        <taxon>Pseudomonadati</taxon>
        <taxon>Thermodesulfobacteriota</taxon>
        <taxon>Desulfovibrionia</taxon>
        <taxon>Desulfovibrionales</taxon>
        <taxon>Desulfovibrionaceae</taxon>
        <taxon>Desulfovibrio</taxon>
    </lineage>
</organism>
<evidence type="ECO:0000313" key="4">
    <source>
        <dbReference type="Proteomes" id="UP000823821"/>
    </source>
</evidence>
<dbReference type="Gene3D" id="2.30.40.10">
    <property type="entry name" value="Urease, subunit C, domain 1"/>
    <property type="match status" value="1"/>
</dbReference>
<dbReference type="AlphaFoldDB" id="A0A9D2HPU2"/>
<name>A0A9D2HPU2_9BACT</name>
<gene>
    <name evidence="3" type="ORF">H9784_08490</name>
</gene>
<sequence length="425" mass="45158">MKTVLQGGSIVRPDGVFAADISFENGRIVEMAERLPADGAEVVDATDCYVMPGAVDVCVRCLPDRLTETGRAAARGGTTCCGWLGAADATDMPAPLPVDMVRLPELVPGERPSGSVPHWLHADRPDGAASVVRALRAAADGGTRVLLRPELPAVSQLLEEELRAAGRRDVRSWPLAAPVYVEEEAVRLTLTLARAAGCGAGLLPLSTREALCALREARERGQAVWAASSPQYLLLEESAYEEGAAEGLKYTMLPPLREAGQARHLWEALASGLLDAVVSDHCDTTFEAKWAAGAADAFACPAGVPGVETRLPLIFSEGVLKGRLTLSRLVQCLCSQPAHFLGCGERKGDLQPGFDADICLLDPAEERLLTARRLHQGDYTPFEGVTVRGWPRAVWVRGHCVCRAGDSEPDAAAGMRGEWLSGGAA</sequence>
<dbReference type="PANTHER" id="PTHR11647">
    <property type="entry name" value="HYDRANTOINASE/DIHYDROPYRIMIDINASE FAMILY MEMBER"/>
    <property type="match status" value="1"/>
</dbReference>
<dbReference type="Pfam" id="PF01979">
    <property type="entry name" value="Amidohydro_1"/>
    <property type="match status" value="1"/>
</dbReference>
<dbReference type="SUPFAM" id="SSF51556">
    <property type="entry name" value="Metallo-dependent hydrolases"/>
    <property type="match status" value="1"/>
</dbReference>
<dbReference type="GO" id="GO:0005829">
    <property type="term" value="C:cytosol"/>
    <property type="evidence" value="ECO:0007669"/>
    <property type="project" value="TreeGrafter"/>
</dbReference>
<dbReference type="Gene3D" id="3.20.20.140">
    <property type="entry name" value="Metal-dependent hydrolases"/>
    <property type="match status" value="2"/>
</dbReference>
<dbReference type="InterPro" id="IPR011059">
    <property type="entry name" value="Metal-dep_hydrolase_composite"/>
</dbReference>
<evidence type="ECO:0000259" key="2">
    <source>
        <dbReference type="Pfam" id="PF01979"/>
    </source>
</evidence>
<proteinExistence type="predicted"/>
<dbReference type="EMBL" id="DWZD01000046">
    <property type="protein sequence ID" value="HJA79583.1"/>
    <property type="molecule type" value="Genomic_DNA"/>
</dbReference>
<dbReference type="GO" id="GO:0016812">
    <property type="term" value="F:hydrolase activity, acting on carbon-nitrogen (but not peptide) bonds, in cyclic amides"/>
    <property type="evidence" value="ECO:0007669"/>
    <property type="project" value="TreeGrafter"/>
</dbReference>
<dbReference type="Proteomes" id="UP000823821">
    <property type="component" value="Unassembled WGS sequence"/>
</dbReference>
<accession>A0A9D2HPU2</accession>
<evidence type="ECO:0000313" key="3">
    <source>
        <dbReference type="EMBL" id="HJA79583.1"/>
    </source>
</evidence>